<feature type="transmembrane region" description="Helical" evidence="1">
    <location>
        <begin position="109"/>
        <end position="130"/>
    </location>
</feature>
<proteinExistence type="predicted"/>
<keyword evidence="1" id="KW-0472">Membrane</keyword>
<dbReference type="AlphaFoldDB" id="A0A4S4A399"/>
<evidence type="ECO:0000256" key="1">
    <source>
        <dbReference type="SAM" id="Phobius"/>
    </source>
</evidence>
<protein>
    <submittedName>
        <fullName evidence="3">GHKL domain-containing protein</fullName>
    </submittedName>
</protein>
<sequence>MKIRLSYENFWFRNVTFYLLLLSLFLYNEYADRKQDKTPEYIFIELLLILTAIYGAVLFSNVILVRKFLLEKKYFTFFKYFALFWVCYIIVQVQFTQNFGEYISLFNEILGTLFMLFVGTGIYFINLWVLQNVFRTHKKLLNSQAELTFLKQQLNPHFLLNAMNNLYGDALAEPQTVAEKILKLSGLLRYQIEATKKEYVCLTEEIDFVQKYIGYHQYKSHNLKVTEYSEGDFEDFFILPLVFMTLIENAIKFSSECEQPYVDIHWKFMEDHLIFTIENNCLAEGSFLESTGLGLENLRRRLVVSFVKHKITIDKNVIGVFKLELQLWKLNINA</sequence>
<feature type="transmembrane region" description="Helical" evidence="1">
    <location>
        <begin position="41"/>
        <end position="65"/>
    </location>
</feature>
<dbReference type="OrthoDB" id="9792992at2"/>
<dbReference type="GO" id="GO:0000155">
    <property type="term" value="F:phosphorelay sensor kinase activity"/>
    <property type="evidence" value="ECO:0007669"/>
    <property type="project" value="InterPro"/>
</dbReference>
<keyword evidence="1" id="KW-1133">Transmembrane helix</keyword>
<dbReference type="PANTHER" id="PTHR34220">
    <property type="entry name" value="SENSOR HISTIDINE KINASE YPDA"/>
    <property type="match status" value="1"/>
</dbReference>
<name>A0A4S4A399_9FLAO</name>
<comment type="caution">
    <text evidence="3">The sequence shown here is derived from an EMBL/GenBank/DDBJ whole genome shotgun (WGS) entry which is preliminary data.</text>
</comment>
<evidence type="ECO:0000313" key="4">
    <source>
        <dbReference type="Proteomes" id="UP000307507"/>
    </source>
</evidence>
<dbReference type="Proteomes" id="UP000307507">
    <property type="component" value="Unassembled WGS sequence"/>
</dbReference>
<accession>A0A4S4A399</accession>
<dbReference type="GO" id="GO:0016020">
    <property type="term" value="C:membrane"/>
    <property type="evidence" value="ECO:0007669"/>
    <property type="project" value="InterPro"/>
</dbReference>
<evidence type="ECO:0000313" key="3">
    <source>
        <dbReference type="EMBL" id="THF52733.1"/>
    </source>
</evidence>
<reference evidence="3 4" key="1">
    <citation type="submission" date="2019-04" db="EMBL/GenBank/DDBJ databases">
        <title>Flavobacterium sp. nov. isolated from construction timber.</title>
        <authorList>
            <person name="Lin S.-Y."/>
            <person name="Chang C.-T."/>
            <person name="Young C.-C."/>
        </authorList>
    </citation>
    <scope>NUCLEOTIDE SEQUENCE [LARGE SCALE GENOMIC DNA]</scope>
    <source>
        <strain evidence="3 4">CC-CTC003</strain>
    </source>
</reference>
<dbReference type="Pfam" id="PF06580">
    <property type="entry name" value="His_kinase"/>
    <property type="match status" value="1"/>
</dbReference>
<dbReference type="RefSeq" id="WP_136401258.1">
    <property type="nucleotide sequence ID" value="NZ_SSNZ01000001.1"/>
</dbReference>
<dbReference type="InterPro" id="IPR010559">
    <property type="entry name" value="Sig_transdc_His_kin_internal"/>
</dbReference>
<dbReference type="Gene3D" id="3.30.565.10">
    <property type="entry name" value="Histidine kinase-like ATPase, C-terminal domain"/>
    <property type="match status" value="1"/>
</dbReference>
<feature type="domain" description="Signal transduction histidine kinase internal region" evidence="2">
    <location>
        <begin position="145"/>
        <end position="219"/>
    </location>
</feature>
<gene>
    <name evidence="3" type="ORF">E6C50_00540</name>
</gene>
<dbReference type="InterPro" id="IPR050640">
    <property type="entry name" value="Bact_2-comp_sensor_kinase"/>
</dbReference>
<organism evidence="3 4">
    <name type="scientific">Flavobacterium supellecticarium</name>
    <dbReference type="NCBI Taxonomy" id="2565924"/>
    <lineage>
        <taxon>Bacteria</taxon>
        <taxon>Pseudomonadati</taxon>
        <taxon>Bacteroidota</taxon>
        <taxon>Flavobacteriia</taxon>
        <taxon>Flavobacteriales</taxon>
        <taxon>Flavobacteriaceae</taxon>
        <taxon>Flavobacterium</taxon>
    </lineage>
</organism>
<dbReference type="SUPFAM" id="SSF55874">
    <property type="entry name" value="ATPase domain of HSP90 chaperone/DNA topoisomerase II/histidine kinase"/>
    <property type="match status" value="1"/>
</dbReference>
<dbReference type="PANTHER" id="PTHR34220:SF7">
    <property type="entry name" value="SENSOR HISTIDINE KINASE YPDA"/>
    <property type="match status" value="1"/>
</dbReference>
<dbReference type="EMBL" id="SSNZ01000001">
    <property type="protein sequence ID" value="THF52733.1"/>
    <property type="molecule type" value="Genomic_DNA"/>
</dbReference>
<keyword evidence="1" id="KW-0812">Transmembrane</keyword>
<dbReference type="InterPro" id="IPR036890">
    <property type="entry name" value="HATPase_C_sf"/>
</dbReference>
<evidence type="ECO:0000259" key="2">
    <source>
        <dbReference type="Pfam" id="PF06580"/>
    </source>
</evidence>
<keyword evidence="4" id="KW-1185">Reference proteome</keyword>
<feature type="transmembrane region" description="Helical" evidence="1">
    <location>
        <begin position="77"/>
        <end position="97"/>
    </location>
</feature>